<dbReference type="InParanoid" id="A9UPH1"/>
<organism evidence="1 2">
    <name type="scientific">Monosiga brevicollis</name>
    <name type="common">Choanoflagellate</name>
    <dbReference type="NCBI Taxonomy" id="81824"/>
    <lineage>
        <taxon>Eukaryota</taxon>
        <taxon>Choanoflagellata</taxon>
        <taxon>Craspedida</taxon>
        <taxon>Salpingoecidae</taxon>
        <taxon>Monosiga</taxon>
    </lineage>
</organism>
<dbReference type="SUPFAM" id="SSF47676">
    <property type="entry name" value="Conserved domain common to transcription factors TFIIS, elongin A, CRSP70"/>
    <property type="match status" value="1"/>
</dbReference>
<dbReference type="AlphaFoldDB" id="A9UPH1"/>
<evidence type="ECO:0000313" key="1">
    <source>
        <dbReference type="EMBL" id="EDQ92422.1"/>
    </source>
</evidence>
<sequence>MVTIHVQQVLVRNSVPVQLQATRREKPCSELSSSRVEVDFGNATSTAPLATESDAEAALSPMEETVNHVLGLKAVLDVAANADEETPFDETAVTQALRDLSKIPMTIEALRATKIDTTLDELKARIPATARDAGDLRKQLKHDFRQLKREYRRVIPLEAHASPSIDITCRQLAMLLVVMSAAIICGLSSLTRADHDDTLGIPSYPRSLSPTSVEQVNDDLASLPAEVGPAAATSEAGGAGYQGSDARAAISGLPPPTQRPRIDGYYHEHRWQSWRSHVALRYVDPTRPPLPYVTPAVINTKPMVLIQPYVVL</sequence>
<dbReference type="GeneID" id="5888164"/>
<proteinExistence type="predicted"/>
<keyword evidence="2" id="KW-1185">Reference proteome</keyword>
<reference evidence="1 2" key="1">
    <citation type="journal article" date="2008" name="Nature">
        <title>The genome of the choanoflagellate Monosiga brevicollis and the origin of metazoans.</title>
        <authorList>
            <consortium name="JGI Sequencing"/>
            <person name="King N."/>
            <person name="Westbrook M.J."/>
            <person name="Young S.L."/>
            <person name="Kuo A."/>
            <person name="Abedin M."/>
            <person name="Chapman J."/>
            <person name="Fairclough S."/>
            <person name="Hellsten U."/>
            <person name="Isogai Y."/>
            <person name="Letunic I."/>
            <person name="Marr M."/>
            <person name="Pincus D."/>
            <person name="Putnam N."/>
            <person name="Rokas A."/>
            <person name="Wright K.J."/>
            <person name="Zuzow R."/>
            <person name="Dirks W."/>
            <person name="Good M."/>
            <person name="Goodstein D."/>
            <person name="Lemons D."/>
            <person name="Li W."/>
            <person name="Lyons J.B."/>
            <person name="Morris A."/>
            <person name="Nichols S."/>
            <person name="Richter D.J."/>
            <person name="Salamov A."/>
            <person name="Bork P."/>
            <person name="Lim W.A."/>
            <person name="Manning G."/>
            <person name="Miller W.T."/>
            <person name="McGinnis W."/>
            <person name="Shapiro H."/>
            <person name="Tjian R."/>
            <person name="Grigoriev I.V."/>
            <person name="Rokhsar D."/>
        </authorList>
    </citation>
    <scope>NUCLEOTIDE SEQUENCE [LARGE SCALE GENOMIC DNA]</scope>
    <source>
        <strain evidence="2">MX1 / ATCC 50154</strain>
    </source>
</reference>
<dbReference type="RefSeq" id="XP_001742184.1">
    <property type="nucleotide sequence ID" value="XM_001742132.1"/>
</dbReference>
<dbReference type="KEGG" id="mbr:MONBRDRAFT_4962"/>
<dbReference type="InterPro" id="IPR035441">
    <property type="entry name" value="TFIIS/LEDGF_dom_sf"/>
</dbReference>
<dbReference type="Gene3D" id="1.20.930.10">
    <property type="entry name" value="Conserved domain common to transcription factors TFIIS, elongin A, CRSP70"/>
    <property type="match status" value="1"/>
</dbReference>
<dbReference type="Proteomes" id="UP000001357">
    <property type="component" value="Unassembled WGS sequence"/>
</dbReference>
<evidence type="ECO:0000313" key="2">
    <source>
        <dbReference type="Proteomes" id="UP000001357"/>
    </source>
</evidence>
<accession>A9UPH1</accession>
<protein>
    <submittedName>
        <fullName evidence="1">Uncharacterized protein</fullName>
    </submittedName>
</protein>
<dbReference type="EMBL" id="CH991543">
    <property type="protein sequence ID" value="EDQ92422.1"/>
    <property type="molecule type" value="Genomic_DNA"/>
</dbReference>
<name>A9UPH1_MONBE</name>
<gene>
    <name evidence="1" type="ORF">MONBRDRAFT_4962</name>
</gene>